<proteinExistence type="predicted"/>
<protein>
    <submittedName>
        <fullName evidence="2">Uncharacterized protein</fullName>
    </submittedName>
</protein>
<accession>A0A6I4M5Q0</accession>
<dbReference type="EMBL" id="WBMS02000008">
    <property type="protein sequence ID" value="MWA01143.1"/>
    <property type="molecule type" value="Genomic_DNA"/>
</dbReference>
<organism evidence="2 3">
    <name type="scientific">Actinomadura physcomitrii</name>
    <dbReference type="NCBI Taxonomy" id="2650748"/>
    <lineage>
        <taxon>Bacteria</taxon>
        <taxon>Bacillati</taxon>
        <taxon>Actinomycetota</taxon>
        <taxon>Actinomycetes</taxon>
        <taxon>Streptosporangiales</taxon>
        <taxon>Thermomonosporaceae</taxon>
        <taxon>Actinomadura</taxon>
    </lineage>
</organism>
<keyword evidence="3" id="KW-1185">Reference proteome</keyword>
<evidence type="ECO:0000313" key="2">
    <source>
        <dbReference type="EMBL" id="MWA01143.1"/>
    </source>
</evidence>
<dbReference type="Proteomes" id="UP000462055">
    <property type="component" value="Unassembled WGS sequence"/>
</dbReference>
<feature type="region of interest" description="Disordered" evidence="1">
    <location>
        <begin position="1"/>
        <end position="52"/>
    </location>
</feature>
<comment type="caution">
    <text evidence="2">The sequence shown here is derived from an EMBL/GenBank/DDBJ whole genome shotgun (WGS) entry which is preliminary data.</text>
</comment>
<reference evidence="2" key="1">
    <citation type="submission" date="2019-12" db="EMBL/GenBank/DDBJ databases">
        <title>Actinomadura physcomitrii sp. nov., a novel actinomycete isolated from moss [Physcomitrium sphaericum (Ludw) Fuernr].</title>
        <authorList>
            <person name="Zhuang X."/>
        </authorList>
    </citation>
    <scope>NUCLEOTIDE SEQUENCE [LARGE SCALE GENOMIC DNA]</scope>
    <source>
        <strain evidence="2">LD22</strain>
    </source>
</reference>
<gene>
    <name evidence="2" type="ORF">F8568_012280</name>
</gene>
<sequence>MRQNRSADPWSTFLAPPGRAAGSGVPAAPDAPGAPHARGDAGEASTASQGSEALGDVYGRVLDQLRSADGPLSLAEIRHATGLGLLEVAGAVERLRDRGLVSIEREIDEVVRLIGR</sequence>
<dbReference type="InterPro" id="IPR036390">
    <property type="entry name" value="WH_DNA-bd_sf"/>
</dbReference>
<name>A0A6I4M5Q0_9ACTN</name>
<evidence type="ECO:0000256" key="1">
    <source>
        <dbReference type="SAM" id="MobiDB-lite"/>
    </source>
</evidence>
<dbReference type="RefSeq" id="WP_151593659.1">
    <property type="nucleotide sequence ID" value="NZ_WBMS02000008.1"/>
</dbReference>
<feature type="compositionally biased region" description="Low complexity" evidence="1">
    <location>
        <begin position="20"/>
        <end position="36"/>
    </location>
</feature>
<dbReference type="AlphaFoldDB" id="A0A6I4M5Q0"/>
<dbReference type="SUPFAM" id="SSF46785">
    <property type="entry name" value="Winged helix' DNA-binding domain"/>
    <property type="match status" value="1"/>
</dbReference>
<evidence type="ECO:0000313" key="3">
    <source>
        <dbReference type="Proteomes" id="UP000462055"/>
    </source>
</evidence>